<dbReference type="Proteomes" id="UP000011134">
    <property type="component" value="Unassembled WGS sequence"/>
</dbReference>
<reference evidence="1 2" key="1">
    <citation type="submission" date="2012-12" db="EMBL/GenBank/DDBJ databases">
        <title>Genome Assembly of Photobacterium sp. AK15.</title>
        <authorList>
            <person name="Khatri I."/>
            <person name="Vaidya B."/>
            <person name="Srinivas T.N.R."/>
            <person name="Subramanian S."/>
            <person name="Pinnaka A."/>
        </authorList>
    </citation>
    <scope>NUCLEOTIDE SEQUENCE [LARGE SCALE GENOMIC DNA]</scope>
    <source>
        <strain evidence="1 2">AK15</strain>
    </source>
</reference>
<protein>
    <submittedName>
        <fullName evidence="1">Uncharacterized protein</fullName>
    </submittedName>
</protein>
<organism evidence="1 2">
    <name type="scientific">Photobacterium marinum</name>
    <dbReference type="NCBI Taxonomy" id="1056511"/>
    <lineage>
        <taxon>Bacteria</taxon>
        <taxon>Pseudomonadati</taxon>
        <taxon>Pseudomonadota</taxon>
        <taxon>Gammaproteobacteria</taxon>
        <taxon>Vibrionales</taxon>
        <taxon>Vibrionaceae</taxon>
        <taxon>Photobacterium</taxon>
    </lineage>
</organism>
<gene>
    <name evidence="1" type="ORF">C942_04919</name>
</gene>
<dbReference type="AlphaFoldDB" id="L8JFS5"/>
<comment type="caution">
    <text evidence="1">The sequence shown here is derived from an EMBL/GenBank/DDBJ whole genome shotgun (WGS) entry which is preliminary data.</text>
</comment>
<dbReference type="EMBL" id="AMZO01000009">
    <property type="protein sequence ID" value="ELR66257.1"/>
    <property type="molecule type" value="Genomic_DNA"/>
</dbReference>
<dbReference type="PATRIC" id="fig|1056511.3.peg.1733"/>
<evidence type="ECO:0000313" key="1">
    <source>
        <dbReference type="EMBL" id="ELR66257.1"/>
    </source>
</evidence>
<keyword evidence="2" id="KW-1185">Reference proteome</keyword>
<proteinExistence type="predicted"/>
<name>L8JFS5_9GAMM</name>
<accession>L8JFS5</accession>
<sequence>MKNICRYLCFLFSSGKKEPYHPITAAVMNIFLGFSTK</sequence>
<evidence type="ECO:0000313" key="2">
    <source>
        <dbReference type="Proteomes" id="UP000011134"/>
    </source>
</evidence>